<keyword evidence="11" id="KW-1185">Reference proteome</keyword>
<comment type="subcellular location">
    <subcellularLocation>
        <location evidence="1">Cell membrane</location>
    </subcellularLocation>
</comment>
<keyword evidence="4 6" id="KW-0807">Transducer</keyword>
<dbReference type="PROSITE" id="PS50111">
    <property type="entry name" value="CHEMOTAXIS_TRANSDUC_2"/>
    <property type="match status" value="1"/>
</dbReference>
<feature type="domain" description="Methyl-accepting transducer" evidence="8">
    <location>
        <begin position="278"/>
        <end position="514"/>
    </location>
</feature>
<keyword evidence="3 7" id="KW-0472">Membrane</keyword>
<evidence type="ECO:0000259" key="8">
    <source>
        <dbReference type="PROSITE" id="PS50111"/>
    </source>
</evidence>
<dbReference type="GO" id="GO:0005886">
    <property type="term" value="C:plasma membrane"/>
    <property type="evidence" value="ECO:0007669"/>
    <property type="project" value="UniProtKB-SubCell"/>
</dbReference>
<dbReference type="RefSeq" id="WP_131016603.1">
    <property type="nucleotide sequence ID" value="NZ_SIRE01000021.1"/>
</dbReference>
<dbReference type="SMART" id="SM00283">
    <property type="entry name" value="MA"/>
    <property type="match status" value="1"/>
</dbReference>
<dbReference type="Gene3D" id="6.10.340.10">
    <property type="match status" value="1"/>
</dbReference>
<dbReference type="SUPFAM" id="SSF58104">
    <property type="entry name" value="Methyl-accepting chemotaxis protein (MCP) signaling domain"/>
    <property type="match status" value="1"/>
</dbReference>
<dbReference type="PROSITE" id="PS50885">
    <property type="entry name" value="HAMP"/>
    <property type="match status" value="1"/>
</dbReference>
<evidence type="ECO:0000256" key="3">
    <source>
        <dbReference type="ARBA" id="ARBA00023136"/>
    </source>
</evidence>
<gene>
    <name evidence="10" type="ORF">EYB31_27110</name>
</gene>
<dbReference type="InterPro" id="IPR003660">
    <property type="entry name" value="HAMP_dom"/>
</dbReference>
<comment type="caution">
    <text evidence="10">The sequence shown here is derived from an EMBL/GenBank/DDBJ whole genome shotgun (WGS) entry which is preliminary data.</text>
</comment>
<dbReference type="OrthoDB" id="2513043at2"/>
<feature type="transmembrane region" description="Helical" evidence="7">
    <location>
        <begin position="9"/>
        <end position="29"/>
    </location>
</feature>
<accession>A0A4Q9DJ21</accession>
<dbReference type="AlphaFoldDB" id="A0A4Q9DJ21"/>
<protein>
    <submittedName>
        <fullName evidence="10">Methyl-accepting chemotaxis protein</fullName>
    </submittedName>
</protein>
<comment type="similarity">
    <text evidence="5">Belongs to the methyl-accepting chemotaxis (MCP) protein family.</text>
</comment>
<dbReference type="CDD" id="cd11386">
    <property type="entry name" value="MCP_signal"/>
    <property type="match status" value="1"/>
</dbReference>
<reference evidence="10 11" key="1">
    <citation type="submission" date="2019-02" db="EMBL/GenBank/DDBJ databases">
        <title>Paenibacillus sp. nov., isolated from surface-sterilized tissue of Thalictrum simplex L.</title>
        <authorList>
            <person name="Tuo L."/>
        </authorList>
    </citation>
    <scope>NUCLEOTIDE SEQUENCE [LARGE SCALE GENOMIC DNA]</scope>
    <source>
        <strain evidence="10 11">N2SHLJ1</strain>
    </source>
</reference>
<dbReference type="Pfam" id="PF00672">
    <property type="entry name" value="HAMP"/>
    <property type="match status" value="1"/>
</dbReference>
<sequence>MKLGIVSKVILLVVATVLFSVVSLVAIGYHVNYKQIDEAAGEELIGCANITSGLLSVNDIEGLAAGKVTADMQMKLDWIVDHKPIFKNASIMTLDGKLLAVDKRLQQQGFKAGDDFYIDSKDAEMLKQMKHPVASTIYTYGGAERKTGYAPIYKNHDAGQEIVALMAIDFDAKIISERTWSMLTFTLQAGGIFPIVCALLAFWIIHRMMKPIGPIGARVQSIASGDLTGADIHVRSNDELGRLARSVNAMTHSLREMIDTINYTTNEVNGNSVQLADESQQGTVSIHRMTEAFQQIAEGAKLQEQNAVETAASTEQMAIGVTQIAERTQVMSELMQDTVANAETGSAEMERVVRQMQRIHESVGRTGTVVADLEKDSSEIGSIMEVMNEIASQTNLLALNASIEASRAGDQGRGFAVVASEVRKLAEQSKVSAERISELIGHIQENISQMTHVMKQEEDEVRAGEDVLVRLERSFRLIYEKAQSVNDQVISVSAISEQISAGTEQVASSVSEVAGIARKFAANSEQIASGAETQLLSMERIAESSRGIKHLSEELESKVRKFRVS</sequence>
<evidence type="ECO:0000256" key="7">
    <source>
        <dbReference type="SAM" id="Phobius"/>
    </source>
</evidence>
<dbReference type="InterPro" id="IPR004090">
    <property type="entry name" value="Chemotax_Me-accpt_rcpt"/>
</dbReference>
<proteinExistence type="inferred from homology"/>
<evidence type="ECO:0000259" key="9">
    <source>
        <dbReference type="PROSITE" id="PS50885"/>
    </source>
</evidence>
<feature type="transmembrane region" description="Helical" evidence="7">
    <location>
        <begin position="180"/>
        <end position="205"/>
    </location>
</feature>
<evidence type="ECO:0000256" key="1">
    <source>
        <dbReference type="ARBA" id="ARBA00004236"/>
    </source>
</evidence>
<dbReference type="SMART" id="SM00304">
    <property type="entry name" value="HAMP"/>
    <property type="match status" value="2"/>
</dbReference>
<evidence type="ECO:0000313" key="11">
    <source>
        <dbReference type="Proteomes" id="UP000293142"/>
    </source>
</evidence>
<dbReference type="InterPro" id="IPR004089">
    <property type="entry name" value="MCPsignal_dom"/>
</dbReference>
<dbReference type="GO" id="GO:0007165">
    <property type="term" value="P:signal transduction"/>
    <property type="evidence" value="ECO:0007669"/>
    <property type="project" value="UniProtKB-KW"/>
</dbReference>
<evidence type="ECO:0000313" key="10">
    <source>
        <dbReference type="EMBL" id="TBL73349.1"/>
    </source>
</evidence>
<dbReference type="GO" id="GO:0004888">
    <property type="term" value="F:transmembrane signaling receptor activity"/>
    <property type="evidence" value="ECO:0007669"/>
    <property type="project" value="InterPro"/>
</dbReference>
<dbReference type="Gene3D" id="1.10.287.950">
    <property type="entry name" value="Methyl-accepting chemotaxis protein"/>
    <property type="match status" value="1"/>
</dbReference>
<name>A0A4Q9DJ21_9BACL</name>
<organism evidence="10 11">
    <name type="scientific">Paenibacillus thalictri</name>
    <dbReference type="NCBI Taxonomy" id="2527873"/>
    <lineage>
        <taxon>Bacteria</taxon>
        <taxon>Bacillati</taxon>
        <taxon>Bacillota</taxon>
        <taxon>Bacilli</taxon>
        <taxon>Bacillales</taxon>
        <taxon>Paenibacillaceae</taxon>
        <taxon>Paenibacillus</taxon>
    </lineage>
</organism>
<evidence type="ECO:0000256" key="6">
    <source>
        <dbReference type="PROSITE-ProRule" id="PRU00284"/>
    </source>
</evidence>
<dbReference type="Proteomes" id="UP000293142">
    <property type="component" value="Unassembled WGS sequence"/>
</dbReference>
<keyword evidence="7" id="KW-0812">Transmembrane</keyword>
<dbReference type="PANTHER" id="PTHR32089:SF112">
    <property type="entry name" value="LYSOZYME-LIKE PROTEIN-RELATED"/>
    <property type="match status" value="1"/>
</dbReference>
<dbReference type="PANTHER" id="PTHR32089">
    <property type="entry name" value="METHYL-ACCEPTING CHEMOTAXIS PROTEIN MCPB"/>
    <property type="match status" value="1"/>
</dbReference>
<evidence type="ECO:0000256" key="2">
    <source>
        <dbReference type="ARBA" id="ARBA00022475"/>
    </source>
</evidence>
<dbReference type="Pfam" id="PF00015">
    <property type="entry name" value="MCPsignal"/>
    <property type="match status" value="1"/>
</dbReference>
<dbReference type="GO" id="GO:0006935">
    <property type="term" value="P:chemotaxis"/>
    <property type="evidence" value="ECO:0007669"/>
    <property type="project" value="InterPro"/>
</dbReference>
<evidence type="ECO:0000256" key="4">
    <source>
        <dbReference type="ARBA" id="ARBA00023224"/>
    </source>
</evidence>
<dbReference type="CDD" id="cd06225">
    <property type="entry name" value="HAMP"/>
    <property type="match status" value="1"/>
</dbReference>
<dbReference type="EMBL" id="SIRE01000021">
    <property type="protein sequence ID" value="TBL73349.1"/>
    <property type="molecule type" value="Genomic_DNA"/>
</dbReference>
<keyword evidence="2" id="KW-1003">Cell membrane</keyword>
<evidence type="ECO:0000256" key="5">
    <source>
        <dbReference type="ARBA" id="ARBA00029447"/>
    </source>
</evidence>
<feature type="domain" description="HAMP" evidence="9">
    <location>
        <begin position="206"/>
        <end position="259"/>
    </location>
</feature>
<dbReference type="PRINTS" id="PR00260">
    <property type="entry name" value="CHEMTRNSDUCR"/>
</dbReference>
<keyword evidence="7" id="KW-1133">Transmembrane helix</keyword>